<keyword evidence="2" id="KW-1185">Reference proteome</keyword>
<proteinExistence type="predicted"/>
<protein>
    <submittedName>
        <fullName evidence="1">Uncharacterized protein</fullName>
    </submittedName>
</protein>
<comment type="caution">
    <text evidence="1">The sequence shown here is derived from an EMBL/GenBank/DDBJ whole genome shotgun (WGS) entry which is preliminary data.</text>
</comment>
<dbReference type="Proteomes" id="UP000290572">
    <property type="component" value="Unassembled WGS sequence"/>
</dbReference>
<dbReference type="EMBL" id="QBIY01013101">
    <property type="protein sequence ID" value="RXN11977.1"/>
    <property type="molecule type" value="Genomic_DNA"/>
</dbReference>
<sequence>MRPQCMMGQAGSVFEIGSWSSALTAVCRSLLAARTRFEHGYFCSGAPLNGTNAGGSDRYRWLILCGGQF</sequence>
<evidence type="ECO:0000313" key="2">
    <source>
        <dbReference type="Proteomes" id="UP000290572"/>
    </source>
</evidence>
<dbReference type="AlphaFoldDB" id="A0A498M3T7"/>
<reference evidence="1 2" key="1">
    <citation type="submission" date="2018-03" db="EMBL/GenBank/DDBJ databases">
        <title>Draft genome sequence of Rohu Carp (Labeo rohita).</title>
        <authorList>
            <person name="Das P."/>
            <person name="Kushwaha B."/>
            <person name="Joshi C.G."/>
            <person name="Kumar D."/>
            <person name="Nagpure N.S."/>
            <person name="Sahoo L."/>
            <person name="Das S.P."/>
            <person name="Bit A."/>
            <person name="Patnaik S."/>
            <person name="Meher P.K."/>
            <person name="Jayasankar P."/>
            <person name="Koringa P.G."/>
            <person name="Patel N.V."/>
            <person name="Hinsu A.T."/>
            <person name="Kumar R."/>
            <person name="Pandey M."/>
            <person name="Agarwal S."/>
            <person name="Srivastava S."/>
            <person name="Singh M."/>
            <person name="Iquebal M.A."/>
            <person name="Jaiswal S."/>
            <person name="Angadi U.B."/>
            <person name="Kumar N."/>
            <person name="Raza M."/>
            <person name="Shah T.M."/>
            <person name="Rai A."/>
            <person name="Jena J.K."/>
        </authorList>
    </citation>
    <scope>NUCLEOTIDE SEQUENCE [LARGE SCALE GENOMIC DNA]</scope>
    <source>
        <strain evidence="1">DASCIFA01</strain>
        <tissue evidence="1">Testis</tissue>
    </source>
</reference>
<accession>A0A498M3T7</accession>
<organism evidence="1 2">
    <name type="scientific">Labeo rohita</name>
    <name type="common">Indian major carp</name>
    <name type="synonym">Cyprinus rohita</name>
    <dbReference type="NCBI Taxonomy" id="84645"/>
    <lineage>
        <taxon>Eukaryota</taxon>
        <taxon>Metazoa</taxon>
        <taxon>Chordata</taxon>
        <taxon>Craniata</taxon>
        <taxon>Vertebrata</taxon>
        <taxon>Euteleostomi</taxon>
        <taxon>Actinopterygii</taxon>
        <taxon>Neopterygii</taxon>
        <taxon>Teleostei</taxon>
        <taxon>Ostariophysi</taxon>
        <taxon>Cypriniformes</taxon>
        <taxon>Cyprinidae</taxon>
        <taxon>Labeoninae</taxon>
        <taxon>Labeonini</taxon>
        <taxon>Labeo</taxon>
    </lineage>
</organism>
<name>A0A498M3T7_LABRO</name>
<gene>
    <name evidence="1" type="ORF">ROHU_029846</name>
</gene>
<evidence type="ECO:0000313" key="1">
    <source>
        <dbReference type="EMBL" id="RXN11977.1"/>
    </source>
</evidence>